<organism evidence="3 4">
    <name type="scientific">Salinihabitans flavidus</name>
    <dbReference type="NCBI Taxonomy" id="569882"/>
    <lineage>
        <taxon>Bacteria</taxon>
        <taxon>Pseudomonadati</taxon>
        <taxon>Pseudomonadota</taxon>
        <taxon>Alphaproteobacteria</taxon>
        <taxon>Rhodobacterales</taxon>
        <taxon>Roseobacteraceae</taxon>
        <taxon>Salinihabitans</taxon>
    </lineage>
</organism>
<proteinExistence type="inferred from homology"/>
<dbReference type="PIRSF" id="PIRSF036704">
    <property type="entry name" value="UCP036704"/>
    <property type="match status" value="1"/>
</dbReference>
<dbReference type="PROSITE" id="PS51318">
    <property type="entry name" value="TAT"/>
    <property type="match status" value="1"/>
</dbReference>
<dbReference type="EMBL" id="FODS01000005">
    <property type="protein sequence ID" value="SEO44923.1"/>
    <property type="molecule type" value="Genomic_DNA"/>
</dbReference>
<evidence type="ECO:0000313" key="3">
    <source>
        <dbReference type="EMBL" id="SEO44923.1"/>
    </source>
</evidence>
<dbReference type="STRING" id="569882.SAMN04490248_105125"/>
<name>A0A1H8PTQ6_9RHOB</name>
<dbReference type="InterPro" id="IPR006311">
    <property type="entry name" value="TAT_signal"/>
</dbReference>
<reference evidence="3 4" key="1">
    <citation type="submission" date="2016-10" db="EMBL/GenBank/DDBJ databases">
        <authorList>
            <person name="de Groot N.N."/>
        </authorList>
    </citation>
    <scope>NUCLEOTIDE SEQUENCE [LARGE SCALE GENOMIC DNA]</scope>
    <source>
        <strain evidence="3 4">DSM 27842</strain>
    </source>
</reference>
<accession>A0A1H8PTQ6</accession>
<evidence type="ECO:0000259" key="2">
    <source>
        <dbReference type="Pfam" id="PF10399"/>
    </source>
</evidence>
<dbReference type="NCBIfam" id="TIGR01409">
    <property type="entry name" value="TAT_signal_seq"/>
    <property type="match status" value="1"/>
</dbReference>
<dbReference type="AlphaFoldDB" id="A0A1H8PTQ6"/>
<dbReference type="Proteomes" id="UP000198893">
    <property type="component" value="Unassembled WGS sequence"/>
</dbReference>
<feature type="domain" description="Ubiquitinol-cytochrome C reductase Fe-S subunit TAT signal" evidence="2">
    <location>
        <begin position="5"/>
        <end position="32"/>
    </location>
</feature>
<comment type="similarity">
    <text evidence="1">Belongs to the Rieske iron-sulfur protein family.</text>
</comment>
<evidence type="ECO:0000313" key="4">
    <source>
        <dbReference type="Proteomes" id="UP000198893"/>
    </source>
</evidence>
<protein>
    <submittedName>
        <fullName evidence="3">Formate dehydrogenase region TAT target</fullName>
    </submittedName>
</protein>
<sequence>MSDKSKHENTNRRDFLKLAATGAPAAVAAVAVGSNEAEAATTDTASSALSDTAHTRAYYESTRF</sequence>
<dbReference type="InterPro" id="IPR019470">
    <property type="entry name" value="Ubiq_cytC_Rdtase_Fe-S_su_TAT"/>
</dbReference>
<dbReference type="Gene3D" id="1.20.5.510">
    <property type="entry name" value="Single helix bin"/>
    <property type="match status" value="1"/>
</dbReference>
<dbReference type="RefSeq" id="WP_093116631.1">
    <property type="nucleotide sequence ID" value="NZ_FODS01000005.1"/>
</dbReference>
<keyword evidence="4" id="KW-1185">Reference proteome</keyword>
<dbReference type="InterPro" id="IPR014177">
    <property type="entry name" value="Formate_DH_TAT-contain"/>
</dbReference>
<gene>
    <name evidence="3" type="ORF">SAMN04490248_105125</name>
</gene>
<evidence type="ECO:0000256" key="1">
    <source>
        <dbReference type="ARBA" id="ARBA00010651"/>
    </source>
</evidence>
<dbReference type="Pfam" id="PF10399">
    <property type="entry name" value="UCR_Fe-S_N"/>
    <property type="match status" value="1"/>
</dbReference>
<dbReference type="InterPro" id="IPR019546">
    <property type="entry name" value="TAT_signal_bac_arc"/>
</dbReference>
<dbReference type="GO" id="GO:0008121">
    <property type="term" value="F:quinol-cytochrome-c reductase activity"/>
    <property type="evidence" value="ECO:0007669"/>
    <property type="project" value="InterPro"/>
</dbReference>